<dbReference type="RefSeq" id="WP_272446046.1">
    <property type="nucleotide sequence ID" value="NZ_JAMQKC010000005.1"/>
</dbReference>
<gene>
    <name evidence="1" type="ORF">NC799_08670</name>
</gene>
<dbReference type="GO" id="GO:0016616">
    <property type="term" value="F:oxidoreductase activity, acting on the CH-OH group of donors, NAD or NADP as acceptor"/>
    <property type="evidence" value="ECO:0007669"/>
    <property type="project" value="TreeGrafter"/>
</dbReference>
<evidence type="ECO:0000313" key="2">
    <source>
        <dbReference type="Proteomes" id="UP001145069"/>
    </source>
</evidence>
<dbReference type="SUPFAM" id="SSF51735">
    <property type="entry name" value="NAD(P)-binding Rossmann-fold domains"/>
    <property type="match status" value="1"/>
</dbReference>
<proteinExistence type="predicted"/>
<protein>
    <submittedName>
        <fullName evidence="1">SDR family oxidoreductase</fullName>
    </submittedName>
</protein>
<keyword evidence="2" id="KW-1185">Reference proteome</keyword>
<dbReference type="Pfam" id="PF00106">
    <property type="entry name" value="adh_short"/>
    <property type="match status" value="1"/>
</dbReference>
<name>A0A9X4AG79_9BACI</name>
<dbReference type="AlphaFoldDB" id="A0A9X4AG79"/>
<dbReference type="Gene3D" id="3.40.50.720">
    <property type="entry name" value="NAD(P)-binding Rossmann-like Domain"/>
    <property type="match status" value="1"/>
</dbReference>
<organism evidence="1 2">
    <name type="scientific">Aquibacillus salsiterrae</name>
    <dbReference type="NCBI Taxonomy" id="2950439"/>
    <lineage>
        <taxon>Bacteria</taxon>
        <taxon>Bacillati</taxon>
        <taxon>Bacillota</taxon>
        <taxon>Bacilli</taxon>
        <taxon>Bacillales</taxon>
        <taxon>Bacillaceae</taxon>
        <taxon>Aquibacillus</taxon>
    </lineage>
</organism>
<reference evidence="1" key="1">
    <citation type="submission" date="2022-06" db="EMBL/GenBank/DDBJ databases">
        <title>Aquibacillus sp. a new bacterium isolated from soil saline samples.</title>
        <authorList>
            <person name="Galisteo C."/>
            <person name="De La Haba R."/>
            <person name="Sanchez-Porro C."/>
            <person name="Ventosa A."/>
        </authorList>
    </citation>
    <scope>NUCLEOTIDE SEQUENCE</scope>
    <source>
        <strain evidence="1">3ASR75-54</strain>
    </source>
</reference>
<dbReference type="PRINTS" id="PR00081">
    <property type="entry name" value="GDHRDH"/>
</dbReference>
<dbReference type="PANTHER" id="PTHR45458:SF1">
    <property type="entry name" value="SHORT CHAIN DEHYDROGENASE"/>
    <property type="match status" value="1"/>
</dbReference>
<evidence type="ECO:0000313" key="1">
    <source>
        <dbReference type="EMBL" id="MDC3416995.1"/>
    </source>
</evidence>
<dbReference type="CDD" id="cd05325">
    <property type="entry name" value="carb_red_sniffer_like_SDR_c"/>
    <property type="match status" value="1"/>
</dbReference>
<dbReference type="EMBL" id="JAMQKC010000005">
    <property type="protein sequence ID" value="MDC3416995.1"/>
    <property type="molecule type" value="Genomic_DNA"/>
</dbReference>
<comment type="caution">
    <text evidence="1">The sequence shown here is derived from an EMBL/GenBank/DDBJ whole genome shotgun (WGS) entry which is preliminary data.</text>
</comment>
<dbReference type="PANTHER" id="PTHR45458">
    <property type="entry name" value="SHORT-CHAIN DEHYDROGENASE/REDUCTASE SDR"/>
    <property type="match status" value="1"/>
</dbReference>
<dbReference type="InterPro" id="IPR052184">
    <property type="entry name" value="SDR_enzymes"/>
</dbReference>
<dbReference type="InterPro" id="IPR036291">
    <property type="entry name" value="NAD(P)-bd_dom_sf"/>
</dbReference>
<accession>A0A9X4AG79</accession>
<sequence length="237" mass="26760">MKKTVYVTGADRGLGLALTKVFLEKDFQVFAGRYMNDWPELDQLKETYGDDLHILSLDVTNQQSVDEAARYIEQTAGKLDILVNNAAIYKDRSEDIFGEFNYEDMMKLFDTNVFGPLRVSKSVVPLLLKGESKMLANISSEAASLADSWRKKEYGYSMSKTALNMQLTILQNQLAEQGVKVLAFHPGYVKTYIFGEFNDEATIDAMESATGIVSEILNSPAIEEHMFIDYQGNKMNW</sequence>
<dbReference type="Proteomes" id="UP001145069">
    <property type="component" value="Unassembled WGS sequence"/>
</dbReference>
<dbReference type="InterPro" id="IPR002347">
    <property type="entry name" value="SDR_fam"/>
</dbReference>